<dbReference type="AlphaFoldDB" id="A0AAN9RCI2"/>
<evidence type="ECO:0000313" key="1">
    <source>
        <dbReference type="EMBL" id="KAK7370655.1"/>
    </source>
</evidence>
<dbReference type="EMBL" id="JAYMYS010000163">
    <property type="protein sequence ID" value="KAK7370655.1"/>
    <property type="molecule type" value="Genomic_DNA"/>
</dbReference>
<reference evidence="1 2" key="1">
    <citation type="submission" date="2024-01" db="EMBL/GenBank/DDBJ databases">
        <title>The genomes of 5 underutilized Papilionoideae crops provide insights into root nodulation and disease resistanc.</title>
        <authorList>
            <person name="Jiang F."/>
        </authorList>
    </citation>
    <scope>NUCLEOTIDE SEQUENCE [LARGE SCALE GENOMIC DNA]</scope>
    <source>
        <strain evidence="1">DUOXIRENSHENG_FW03</strain>
        <tissue evidence="1">Leaves</tissue>
    </source>
</reference>
<gene>
    <name evidence="1" type="ORF">VNO78_37383</name>
</gene>
<proteinExistence type="predicted"/>
<protein>
    <submittedName>
        <fullName evidence="1">Uncharacterized protein</fullName>
    </submittedName>
</protein>
<sequence length="82" mass="9364">MSSHSVCDILSAFIQINCLRMCCLMQQCKKHLVLECADQNNSHDCKGVWSISILLKVAFMKFLLSHLCLHHPFVMIDDIVQS</sequence>
<keyword evidence="2" id="KW-1185">Reference proteome</keyword>
<comment type="caution">
    <text evidence="1">The sequence shown here is derived from an EMBL/GenBank/DDBJ whole genome shotgun (WGS) entry which is preliminary data.</text>
</comment>
<organism evidence="1 2">
    <name type="scientific">Psophocarpus tetragonolobus</name>
    <name type="common">Winged bean</name>
    <name type="synonym">Dolichos tetragonolobus</name>
    <dbReference type="NCBI Taxonomy" id="3891"/>
    <lineage>
        <taxon>Eukaryota</taxon>
        <taxon>Viridiplantae</taxon>
        <taxon>Streptophyta</taxon>
        <taxon>Embryophyta</taxon>
        <taxon>Tracheophyta</taxon>
        <taxon>Spermatophyta</taxon>
        <taxon>Magnoliopsida</taxon>
        <taxon>eudicotyledons</taxon>
        <taxon>Gunneridae</taxon>
        <taxon>Pentapetalae</taxon>
        <taxon>rosids</taxon>
        <taxon>fabids</taxon>
        <taxon>Fabales</taxon>
        <taxon>Fabaceae</taxon>
        <taxon>Papilionoideae</taxon>
        <taxon>50 kb inversion clade</taxon>
        <taxon>NPAAA clade</taxon>
        <taxon>indigoferoid/millettioid clade</taxon>
        <taxon>Phaseoleae</taxon>
        <taxon>Psophocarpus</taxon>
    </lineage>
</organism>
<evidence type="ECO:0000313" key="2">
    <source>
        <dbReference type="Proteomes" id="UP001386955"/>
    </source>
</evidence>
<name>A0AAN9RCI2_PSOTE</name>
<dbReference type="Proteomes" id="UP001386955">
    <property type="component" value="Unassembled WGS sequence"/>
</dbReference>
<accession>A0AAN9RCI2</accession>